<comment type="caution">
    <text evidence="1">The sequence shown here is derived from an EMBL/GenBank/DDBJ whole genome shotgun (WGS) entry which is preliminary data.</text>
</comment>
<reference evidence="1 2" key="2">
    <citation type="submission" date="2013-09" db="EMBL/GenBank/DDBJ databases">
        <title>Whole genome comparison of six Crocosphaera watsonii strains with differing phenotypes.</title>
        <authorList>
            <person name="Bench S.R."/>
            <person name="Heller P."/>
            <person name="Frank I."/>
            <person name="Arciniega M."/>
            <person name="Shilova I.N."/>
            <person name="Zehr J.P."/>
        </authorList>
    </citation>
    <scope>NUCLEOTIDE SEQUENCE [LARGE SCALE GENOMIC DNA]</scope>
    <source>
        <strain evidence="1 2">WH 8502</strain>
    </source>
</reference>
<name>T2IHU2_CROWT</name>
<evidence type="ECO:0000313" key="2">
    <source>
        <dbReference type="Proteomes" id="UP000018348"/>
    </source>
</evidence>
<sequence length="48" mass="5828">MGMWKDRKVIPSPKPTTWEDFFEKTPLPSEDFMEQRIDLPLQTREDLF</sequence>
<organism evidence="1 2">
    <name type="scientific">Crocosphaera watsonii WH 8502</name>
    <dbReference type="NCBI Taxonomy" id="423474"/>
    <lineage>
        <taxon>Bacteria</taxon>
        <taxon>Bacillati</taxon>
        <taxon>Cyanobacteriota</taxon>
        <taxon>Cyanophyceae</taxon>
        <taxon>Oscillatoriophycideae</taxon>
        <taxon>Chroococcales</taxon>
        <taxon>Aphanothecaceae</taxon>
        <taxon>Crocosphaera</taxon>
    </lineage>
</organism>
<accession>T2IHU2</accession>
<dbReference type="AlphaFoldDB" id="T2IHU2"/>
<proteinExistence type="predicted"/>
<evidence type="ECO:0000313" key="1">
    <source>
        <dbReference type="EMBL" id="CCQ52402.1"/>
    </source>
</evidence>
<protein>
    <submittedName>
        <fullName evidence="1">Prevent host death protein, Phd antitoxin</fullName>
    </submittedName>
</protein>
<dbReference type="EMBL" id="CAQK01000656">
    <property type="protein sequence ID" value="CCQ52402.1"/>
    <property type="molecule type" value="Genomic_DNA"/>
</dbReference>
<reference evidence="1 2" key="1">
    <citation type="submission" date="2013-01" db="EMBL/GenBank/DDBJ databases">
        <authorList>
            <person name="Bench S."/>
        </authorList>
    </citation>
    <scope>NUCLEOTIDE SEQUENCE [LARGE SCALE GENOMIC DNA]</scope>
    <source>
        <strain evidence="1 2">WH 8502</strain>
    </source>
</reference>
<gene>
    <name evidence="1" type="ORF">CWATWH8502_1763</name>
</gene>
<dbReference type="Proteomes" id="UP000018348">
    <property type="component" value="Unassembled WGS sequence"/>
</dbReference>